<dbReference type="Proteomes" id="UP001319080">
    <property type="component" value="Unassembled WGS sequence"/>
</dbReference>
<dbReference type="SUPFAM" id="SSF56784">
    <property type="entry name" value="HAD-like"/>
    <property type="match status" value="1"/>
</dbReference>
<name>A0AAP2DU14_9BACT</name>
<keyword evidence="5 8" id="KW-0378">Hydrolase</keyword>
<dbReference type="GO" id="GO:0046872">
    <property type="term" value="F:metal ion binding"/>
    <property type="evidence" value="ECO:0007669"/>
    <property type="project" value="UniProtKB-KW"/>
</dbReference>
<keyword evidence="4 7" id="KW-0479">Metal-binding</keyword>
<gene>
    <name evidence="8" type="ORF">KK062_04175</name>
</gene>
<dbReference type="InterPro" id="IPR010023">
    <property type="entry name" value="KdsC_fam"/>
</dbReference>
<keyword evidence="9" id="KW-1185">Reference proteome</keyword>
<dbReference type="SFLD" id="SFLDG01136">
    <property type="entry name" value="C1.6:_Phosphoserine_Phosphatas"/>
    <property type="match status" value="1"/>
</dbReference>
<comment type="cofactor">
    <cofactor evidence="1 7">
        <name>Mg(2+)</name>
        <dbReference type="ChEBI" id="CHEBI:18420"/>
    </cofactor>
</comment>
<evidence type="ECO:0000256" key="7">
    <source>
        <dbReference type="PIRSR" id="PIRSR006118-2"/>
    </source>
</evidence>
<dbReference type="InterPro" id="IPR023214">
    <property type="entry name" value="HAD_sf"/>
</dbReference>
<dbReference type="NCBIfam" id="TIGR01670">
    <property type="entry name" value="KdsC-phosphatas"/>
    <property type="match status" value="1"/>
</dbReference>
<organism evidence="8 9">
    <name type="scientific">Dawidia cretensis</name>
    <dbReference type="NCBI Taxonomy" id="2782350"/>
    <lineage>
        <taxon>Bacteria</taxon>
        <taxon>Pseudomonadati</taxon>
        <taxon>Bacteroidota</taxon>
        <taxon>Cytophagia</taxon>
        <taxon>Cytophagales</taxon>
        <taxon>Chryseotaleaceae</taxon>
        <taxon>Dawidia</taxon>
    </lineage>
</organism>
<comment type="caution">
    <text evidence="8">The sequence shown here is derived from an EMBL/GenBank/DDBJ whole genome shotgun (WGS) entry which is preliminary data.</text>
</comment>
<dbReference type="InterPro" id="IPR036412">
    <property type="entry name" value="HAD-like_sf"/>
</dbReference>
<dbReference type="FunFam" id="3.40.50.1000:FF:000029">
    <property type="entry name" value="3-deoxy-D-manno-octulosonate 8-phosphate phosphatase KdsC"/>
    <property type="match status" value="1"/>
</dbReference>
<accession>A0AAP2DU14</accession>
<feature type="binding site" evidence="7">
    <location>
        <position position="27"/>
    </location>
    <ligand>
        <name>substrate</name>
    </ligand>
</feature>
<dbReference type="InterPro" id="IPR006549">
    <property type="entry name" value="HAD-SF_hydro_IIIA"/>
</dbReference>
<sequence>MKQILSKYTKEQVHRAGLIKAIFFDVDGVLTDSKIIYDENGREIKNFNVKDGQIISHLKRAGILTGAISGRDSGATARRCAELKVDFCHQGIMDKASTFEKLAKHYKLKLKEIAFIGDDINDLTTLSRAGLSVCPADTFDYIKDRVHLVTFAKGGRGVLREVGDLVLSARGEFDKILEV</sequence>
<dbReference type="NCBIfam" id="TIGR01662">
    <property type="entry name" value="HAD-SF-IIIA"/>
    <property type="match status" value="1"/>
</dbReference>
<comment type="subunit">
    <text evidence="3">Homotetramer.</text>
</comment>
<dbReference type="Pfam" id="PF08282">
    <property type="entry name" value="Hydrolase_3"/>
    <property type="match status" value="1"/>
</dbReference>
<dbReference type="SFLD" id="SFLDG01138">
    <property type="entry name" value="C1.6.2:_Deoxy-d-mannose-octulo"/>
    <property type="match status" value="1"/>
</dbReference>
<comment type="similarity">
    <text evidence="2">Belongs to the KdsC family.</text>
</comment>
<dbReference type="Gene3D" id="3.40.50.1000">
    <property type="entry name" value="HAD superfamily/HAD-like"/>
    <property type="match status" value="1"/>
</dbReference>
<evidence type="ECO:0000256" key="6">
    <source>
        <dbReference type="ARBA" id="ARBA00022842"/>
    </source>
</evidence>
<dbReference type="PANTHER" id="PTHR21485">
    <property type="entry name" value="HAD SUPERFAMILY MEMBERS CMAS AND KDSC"/>
    <property type="match status" value="1"/>
</dbReference>
<evidence type="ECO:0000313" key="8">
    <source>
        <dbReference type="EMBL" id="MBT1707401.1"/>
    </source>
</evidence>
<dbReference type="GO" id="GO:0008781">
    <property type="term" value="F:N-acylneuraminate cytidylyltransferase activity"/>
    <property type="evidence" value="ECO:0007669"/>
    <property type="project" value="TreeGrafter"/>
</dbReference>
<evidence type="ECO:0000313" key="9">
    <source>
        <dbReference type="Proteomes" id="UP001319080"/>
    </source>
</evidence>
<evidence type="ECO:0000256" key="5">
    <source>
        <dbReference type="ARBA" id="ARBA00022801"/>
    </source>
</evidence>
<evidence type="ECO:0000256" key="1">
    <source>
        <dbReference type="ARBA" id="ARBA00001946"/>
    </source>
</evidence>
<dbReference type="PANTHER" id="PTHR21485:SF3">
    <property type="entry name" value="N-ACYLNEURAMINATE CYTIDYLYLTRANSFERASE"/>
    <property type="match status" value="1"/>
</dbReference>
<dbReference type="GO" id="GO:0016788">
    <property type="term" value="F:hydrolase activity, acting on ester bonds"/>
    <property type="evidence" value="ECO:0007669"/>
    <property type="project" value="InterPro"/>
</dbReference>
<protein>
    <submittedName>
        <fullName evidence="8">HAD-IIIA family hydrolase</fullName>
    </submittedName>
</protein>
<feature type="binding site" evidence="7">
    <location>
        <position position="118"/>
    </location>
    <ligand>
        <name>Mg(2+)</name>
        <dbReference type="ChEBI" id="CHEBI:18420"/>
    </ligand>
</feature>
<feature type="binding site" evidence="7">
    <location>
        <position position="25"/>
    </location>
    <ligand>
        <name>Mg(2+)</name>
        <dbReference type="ChEBI" id="CHEBI:18420"/>
    </ligand>
</feature>
<reference evidence="8 9" key="1">
    <citation type="submission" date="2021-05" db="EMBL/GenBank/DDBJ databases">
        <title>A Polyphasic approach of four new species of the genus Ohtaekwangia: Ohtaekwangia histidinii sp. nov., Ohtaekwangia cretensis sp. nov., Ohtaekwangia indiensis sp. nov., Ohtaekwangia reichenbachii sp. nov. from diverse environment.</title>
        <authorList>
            <person name="Octaviana S."/>
        </authorList>
    </citation>
    <scope>NUCLEOTIDE SEQUENCE [LARGE SCALE GENOMIC DNA]</scope>
    <source>
        <strain evidence="8 9">PWU5</strain>
    </source>
</reference>
<evidence type="ECO:0000256" key="2">
    <source>
        <dbReference type="ARBA" id="ARBA00005893"/>
    </source>
</evidence>
<dbReference type="CDD" id="cd01630">
    <property type="entry name" value="HAD_KDO-like"/>
    <property type="match status" value="1"/>
</dbReference>
<keyword evidence="6 7" id="KW-0460">Magnesium</keyword>
<dbReference type="RefSeq" id="WP_254082990.1">
    <property type="nucleotide sequence ID" value="NZ_JAHESE010000002.1"/>
</dbReference>
<dbReference type="EMBL" id="JAHESE010000002">
    <property type="protein sequence ID" value="MBT1707401.1"/>
    <property type="molecule type" value="Genomic_DNA"/>
</dbReference>
<dbReference type="AlphaFoldDB" id="A0AAP2DU14"/>
<evidence type="ECO:0000256" key="3">
    <source>
        <dbReference type="ARBA" id="ARBA00011881"/>
    </source>
</evidence>
<proteinExistence type="inferred from homology"/>
<dbReference type="SFLD" id="SFLDS00003">
    <property type="entry name" value="Haloacid_Dehalogenase"/>
    <property type="match status" value="1"/>
</dbReference>
<dbReference type="InterPro" id="IPR050793">
    <property type="entry name" value="CMP-NeuNAc_synthase"/>
</dbReference>
<dbReference type="PIRSF" id="PIRSF006118">
    <property type="entry name" value="KDO8-P_Ptase"/>
    <property type="match status" value="1"/>
</dbReference>
<evidence type="ECO:0000256" key="4">
    <source>
        <dbReference type="ARBA" id="ARBA00022723"/>
    </source>
</evidence>